<dbReference type="PROSITE" id="PS51352">
    <property type="entry name" value="THIOREDOXIN_2"/>
    <property type="match status" value="2"/>
</dbReference>
<evidence type="ECO:0000313" key="9">
    <source>
        <dbReference type="EMBL" id="KAF2835252.1"/>
    </source>
</evidence>
<dbReference type="AlphaFoldDB" id="A0A9P4S4T3"/>
<dbReference type="EMBL" id="MU006110">
    <property type="protein sequence ID" value="KAF2835252.1"/>
    <property type="molecule type" value="Genomic_DNA"/>
</dbReference>
<evidence type="ECO:0000256" key="2">
    <source>
        <dbReference type="ARBA" id="ARBA00022692"/>
    </source>
</evidence>
<dbReference type="Gene3D" id="3.40.30.10">
    <property type="entry name" value="Glutaredoxin"/>
    <property type="match status" value="2"/>
</dbReference>
<evidence type="ECO:0000256" key="1">
    <source>
        <dbReference type="ARBA" id="ARBA00004167"/>
    </source>
</evidence>
<keyword evidence="3 6" id="KW-1133">Transmembrane helix</keyword>
<feature type="chain" id="PRO_5040274928" evidence="7">
    <location>
        <begin position="20"/>
        <end position="711"/>
    </location>
</feature>
<dbReference type="GO" id="GO:0005783">
    <property type="term" value="C:endoplasmic reticulum"/>
    <property type="evidence" value="ECO:0007669"/>
    <property type="project" value="TreeGrafter"/>
</dbReference>
<gene>
    <name evidence="9" type="ORF">M501DRAFT_1044208</name>
</gene>
<evidence type="ECO:0000259" key="8">
    <source>
        <dbReference type="PROSITE" id="PS51352"/>
    </source>
</evidence>
<protein>
    <submittedName>
        <fullName evidence="9">Thioredoxin-like protein</fullName>
    </submittedName>
</protein>
<sequence>MRSLQIFSLSLTLLSGAFAVPQLDEAATAVKKALTDAQTTASAKATIAGESTTFNGVEVPPFNILTGTTIDDNINKGNWLVEFFSPYCHHCQQFAPTWQTLYEFYYTSVPSIGSTQDGDGLNSFSKYYDFKFGQLDCIAFGTACSNHDVHSFPTVILFRDGKEIKRSSGAKSLEKMAEMMEEALESIRPGSRSKDGVVLPKVGAHKVSMDAKPAVSEQKDKNPAAGSAAGSAHNVIASQTVGSVSQPSSTANPKGQSVPLTAENFQKFVTMTSDPWFIKFYAPWCHHCQAMSASWAEMAREMQGKLNIGEVDCESEKRLCKDADVKGYPSMLFFRGGERVSYNGLRGLGDLMNFANSALTVGSGVVDVDAETFKKMEETEEVIFVYFYDHATTTEDLAALDRLTLSLVGHGRLVKTSDQELVDRYKIHTWPRLIVSRDGKPSYFTPLAPKDIRDYRKVLNWMRDNWLPIVPELTPANSRDIMDGRLVVLGILSRDRPDEFIIAKREIKNAALEWMDKQVQAFQLERQELRDAKQLRIEEAEDRNDQRALRAAKSIRINMDDIERREVGFAWVDGVFWERWIRTTYGINVKEGEKVIINDEDNRLYWDSTITGNPIVPSRTSILETLPKVVASPPKLSPKSTISSFEHFFFRIRQVCLGHPWLAALSFVVSLLVLFIWRRRLNRRSFGSTNGFFKLDGRESLLGSNSNEKGD</sequence>
<keyword evidence="4 6" id="KW-0472">Membrane</keyword>
<dbReference type="GO" id="GO:0016020">
    <property type="term" value="C:membrane"/>
    <property type="evidence" value="ECO:0007669"/>
    <property type="project" value="UniProtKB-SubCell"/>
</dbReference>
<dbReference type="InterPro" id="IPR052250">
    <property type="entry name" value="PDI_TMX3"/>
</dbReference>
<dbReference type="OrthoDB" id="72053at2759"/>
<keyword evidence="2 6" id="KW-0812">Transmembrane</keyword>
<dbReference type="Proteomes" id="UP000799429">
    <property type="component" value="Unassembled WGS sequence"/>
</dbReference>
<evidence type="ECO:0000256" key="4">
    <source>
        <dbReference type="ARBA" id="ARBA00023136"/>
    </source>
</evidence>
<dbReference type="InterPro" id="IPR036249">
    <property type="entry name" value="Thioredoxin-like_sf"/>
</dbReference>
<proteinExistence type="predicted"/>
<dbReference type="SUPFAM" id="SSF52833">
    <property type="entry name" value="Thioredoxin-like"/>
    <property type="match status" value="3"/>
</dbReference>
<evidence type="ECO:0000313" key="10">
    <source>
        <dbReference type="Proteomes" id="UP000799429"/>
    </source>
</evidence>
<feature type="domain" description="Thioredoxin" evidence="8">
    <location>
        <begin position="32"/>
        <end position="185"/>
    </location>
</feature>
<keyword evidence="7" id="KW-0732">Signal</keyword>
<evidence type="ECO:0000256" key="5">
    <source>
        <dbReference type="SAM" id="MobiDB-lite"/>
    </source>
</evidence>
<feature type="region of interest" description="Disordered" evidence="5">
    <location>
        <begin position="209"/>
        <end position="231"/>
    </location>
</feature>
<reference evidence="9" key="1">
    <citation type="journal article" date="2020" name="Stud. Mycol.">
        <title>101 Dothideomycetes genomes: a test case for predicting lifestyles and emergence of pathogens.</title>
        <authorList>
            <person name="Haridas S."/>
            <person name="Albert R."/>
            <person name="Binder M."/>
            <person name="Bloem J."/>
            <person name="Labutti K."/>
            <person name="Salamov A."/>
            <person name="Andreopoulos B."/>
            <person name="Baker S."/>
            <person name="Barry K."/>
            <person name="Bills G."/>
            <person name="Bluhm B."/>
            <person name="Cannon C."/>
            <person name="Castanera R."/>
            <person name="Culley D."/>
            <person name="Daum C."/>
            <person name="Ezra D."/>
            <person name="Gonzalez J."/>
            <person name="Henrissat B."/>
            <person name="Kuo A."/>
            <person name="Liang C."/>
            <person name="Lipzen A."/>
            <person name="Lutzoni F."/>
            <person name="Magnuson J."/>
            <person name="Mondo S."/>
            <person name="Nolan M."/>
            <person name="Ohm R."/>
            <person name="Pangilinan J."/>
            <person name="Park H.-J."/>
            <person name="Ramirez L."/>
            <person name="Alfaro M."/>
            <person name="Sun H."/>
            <person name="Tritt A."/>
            <person name="Yoshinaga Y."/>
            <person name="Zwiers L.-H."/>
            <person name="Turgeon B."/>
            <person name="Goodwin S."/>
            <person name="Spatafora J."/>
            <person name="Crous P."/>
            <person name="Grigoriev I."/>
        </authorList>
    </citation>
    <scope>NUCLEOTIDE SEQUENCE</scope>
    <source>
        <strain evidence="9">CBS 101060</strain>
    </source>
</reference>
<organism evidence="9 10">
    <name type="scientific">Patellaria atrata CBS 101060</name>
    <dbReference type="NCBI Taxonomy" id="1346257"/>
    <lineage>
        <taxon>Eukaryota</taxon>
        <taxon>Fungi</taxon>
        <taxon>Dikarya</taxon>
        <taxon>Ascomycota</taxon>
        <taxon>Pezizomycotina</taxon>
        <taxon>Dothideomycetes</taxon>
        <taxon>Dothideomycetes incertae sedis</taxon>
        <taxon>Patellariales</taxon>
        <taxon>Patellariaceae</taxon>
        <taxon>Patellaria</taxon>
    </lineage>
</organism>
<evidence type="ECO:0000256" key="7">
    <source>
        <dbReference type="SAM" id="SignalP"/>
    </source>
</evidence>
<dbReference type="PANTHER" id="PTHR46426:SF1">
    <property type="entry name" value="PROTEIN DISULFIDE-ISOMERASE TMX3"/>
    <property type="match status" value="1"/>
</dbReference>
<name>A0A9P4S4T3_9PEZI</name>
<dbReference type="CDD" id="cd02961">
    <property type="entry name" value="PDI_a_family"/>
    <property type="match status" value="1"/>
</dbReference>
<evidence type="ECO:0000256" key="3">
    <source>
        <dbReference type="ARBA" id="ARBA00022989"/>
    </source>
</evidence>
<keyword evidence="10" id="KW-1185">Reference proteome</keyword>
<comment type="caution">
    <text evidence="9">The sequence shown here is derived from an EMBL/GenBank/DDBJ whole genome shotgun (WGS) entry which is preliminary data.</text>
</comment>
<accession>A0A9P4S4T3</accession>
<dbReference type="Pfam" id="PF00085">
    <property type="entry name" value="Thioredoxin"/>
    <property type="match status" value="2"/>
</dbReference>
<comment type="subcellular location">
    <subcellularLocation>
        <location evidence="1">Membrane</location>
        <topology evidence="1">Single-pass membrane protein</topology>
    </subcellularLocation>
</comment>
<dbReference type="PANTHER" id="PTHR46426">
    <property type="entry name" value="PROTEIN DISULFIDE-ISOMERASE TMX3"/>
    <property type="match status" value="1"/>
</dbReference>
<evidence type="ECO:0000256" key="6">
    <source>
        <dbReference type="SAM" id="Phobius"/>
    </source>
</evidence>
<feature type="transmembrane region" description="Helical" evidence="6">
    <location>
        <begin position="658"/>
        <end position="677"/>
    </location>
</feature>
<feature type="signal peptide" evidence="7">
    <location>
        <begin position="1"/>
        <end position="19"/>
    </location>
</feature>
<dbReference type="InterPro" id="IPR013766">
    <property type="entry name" value="Thioredoxin_domain"/>
</dbReference>
<feature type="domain" description="Thioredoxin" evidence="8">
    <location>
        <begin position="239"/>
        <end position="464"/>
    </location>
</feature>